<dbReference type="Proteomes" id="UP000248259">
    <property type="component" value="Unassembled WGS sequence"/>
</dbReference>
<keyword evidence="10" id="KW-1185">Reference proteome</keyword>
<dbReference type="FunFam" id="3.40.50.300:FF:000032">
    <property type="entry name" value="Export ABC transporter ATP-binding protein"/>
    <property type="match status" value="1"/>
</dbReference>
<accession>A0A323V8N6</accession>
<reference evidence="9 10" key="1">
    <citation type="submission" date="2018-06" db="EMBL/GenBank/DDBJ databases">
        <title>Azoarcus communis strain SWub3 genome.</title>
        <authorList>
            <person name="Zorraquino Salvo V."/>
            <person name="Toubiana D."/>
            <person name="Blumwald E."/>
        </authorList>
    </citation>
    <scope>NUCLEOTIDE SEQUENCE [LARGE SCALE GENOMIC DNA]</scope>
    <source>
        <strain evidence="9 10">SWub3</strain>
    </source>
</reference>
<dbReference type="InterPro" id="IPR003439">
    <property type="entry name" value="ABC_transporter-like_ATP-bd"/>
</dbReference>
<protein>
    <submittedName>
        <fullName evidence="9">ABC transporter ATP-binding protein</fullName>
    </submittedName>
</protein>
<evidence type="ECO:0000259" key="8">
    <source>
        <dbReference type="PROSITE" id="PS50893"/>
    </source>
</evidence>
<dbReference type="InterPro" id="IPR027417">
    <property type="entry name" value="P-loop_NTPase"/>
</dbReference>
<dbReference type="GO" id="GO:0016887">
    <property type="term" value="F:ATP hydrolysis activity"/>
    <property type="evidence" value="ECO:0007669"/>
    <property type="project" value="InterPro"/>
</dbReference>
<dbReference type="OrthoDB" id="9801477at2"/>
<dbReference type="PANTHER" id="PTHR24220">
    <property type="entry name" value="IMPORT ATP-BINDING PROTEIN"/>
    <property type="match status" value="1"/>
</dbReference>
<dbReference type="AlphaFoldDB" id="A0A323V8N6"/>
<evidence type="ECO:0000256" key="7">
    <source>
        <dbReference type="ARBA" id="ARBA00038388"/>
    </source>
</evidence>
<keyword evidence="1" id="KW-0813">Transport</keyword>
<comment type="similarity">
    <text evidence="7">Belongs to the ABC transporter superfamily. Macrolide exporter (TC 3.A.1.122) family.</text>
</comment>
<dbReference type="InterPro" id="IPR017871">
    <property type="entry name" value="ABC_transporter-like_CS"/>
</dbReference>
<dbReference type="InterPro" id="IPR017911">
    <property type="entry name" value="MacB-like_ATP-bd"/>
</dbReference>
<dbReference type="CDD" id="cd03255">
    <property type="entry name" value="ABC_MJ0796_LolCDE_FtsE"/>
    <property type="match status" value="1"/>
</dbReference>
<dbReference type="GO" id="GO:0098796">
    <property type="term" value="C:membrane protein complex"/>
    <property type="evidence" value="ECO:0007669"/>
    <property type="project" value="UniProtKB-ARBA"/>
</dbReference>
<dbReference type="PROSITE" id="PS00211">
    <property type="entry name" value="ABC_TRANSPORTER_1"/>
    <property type="match status" value="1"/>
</dbReference>
<keyword evidence="2" id="KW-1003">Cell membrane</keyword>
<dbReference type="SMART" id="SM00382">
    <property type="entry name" value="AAA"/>
    <property type="match status" value="1"/>
</dbReference>
<evidence type="ECO:0000313" key="9">
    <source>
        <dbReference type="EMBL" id="PZA16558.1"/>
    </source>
</evidence>
<name>A0A323V8N6_9RHOO</name>
<dbReference type="EMBL" id="QKOE01000006">
    <property type="protein sequence ID" value="PZA16558.1"/>
    <property type="molecule type" value="Genomic_DNA"/>
</dbReference>
<dbReference type="GO" id="GO:0022857">
    <property type="term" value="F:transmembrane transporter activity"/>
    <property type="evidence" value="ECO:0007669"/>
    <property type="project" value="TreeGrafter"/>
</dbReference>
<evidence type="ECO:0000256" key="5">
    <source>
        <dbReference type="ARBA" id="ARBA00022989"/>
    </source>
</evidence>
<feature type="domain" description="ABC transporter" evidence="8">
    <location>
        <begin position="2"/>
        <end position="232"/>
    </location>
</feature>
<dbReference type="InterPro" id="IPR015854">
    <property type="entry name" value="ABC_transpr_LolD-like"/>
</dbReference>
<dbReference type="InterPro" id="IPR003593">
    <property type="entry name" value="AAA+_ATPase"/>
</dbReference>
<evidence type="ECO:0000256" key="2">
    <source>
        <dbReference type="ARBA" id="ARBA00022475"/>
    </source>
</evidence>
<keyword evidence="5" id="KW-0812">Transmembrane</keyword>
<evidence type="ECO:0000256" key="1">
    <source>
        <dbReference type="ARBA" id="ARBA00022448"/>
    </source>
</evidence>
<evidence type="ECO:0000256" key="6">
    <source>
        <dbReference type="ARBA" id="ARBA00023251"/>
    </source>
</evidence>
<dbReference type="RefSeq" id="WP_110524319.1">
    <property type="nucleotide sequence ID" value="NZ_QKOE01000006.1"/>
</dbReference>
<dbReference type="GO" id="GO:0005886">
    <property type="term" value="C:plasma membrane"/>
    <property type="evidence" value="ECO:0007669"/>
    <property type="project" value="TreeGrafter"/>
</dbReference>
<comment type="caution">
    <text evidence="9">The sequence shown here is derived from an EMBL/GenBank/DDBJ whole genome shotgun (WGS) entry which is preliminary data.</text>
</comment>
<keyword evidence="3" id="KW-0547">Nucleotide-binding</keyword>
<evidence type="ECO:0000313" key="10">
    <source>
        <dbReference type="Proteomes" id="UP000248259"/>
    </source>
</evidence>
<gene>
    <name evidence="9" type="ORF">DNK49_10535</name>
</gene>
<keyword evidence="5" id="KW-0472">Membrane</keyword>
<keyword evidence="5" id="KW-1133">Transmembrane helix</keyword>
<dbReference type="GO" id="GO:0005524">
    <property type="term" value="F:ATP binding"/>
    <property type="evidence" value="ECO:0007669"/>
    <property type="project" value="UniProtKB-KW"/>
</dbReference>
<evidence type="ECO:0000256" key="4">
    <source>
        <dbReference type="ARBA" id="ARBA00022840"/>
    </source>
</evidence>
<dbReference type="PROSITE" id="PS50893">
    <property type="entry name" value="ABC_TRANSPORTER_2"/>
    <property type="match status" value="1"/>
</dbReference>
<organism evidence="9 10">
    <name type="scientific">Parazoarcus communis SWub3 = DSM 12120</name>
    <dbReference type="NCBI Taxonomy" id="1121029"/>
    <lineage>
        <taxon>Bacteria</taxon>
        <taxon>Pseudomonadati</taxon>
        <taxon>Pseudomonadota</taxon>
        <taxon>Betaproteobacteria</taxon>
        <taxon>Rhodocyclales</taxon>
        <taxon>Zoogloeaceae</taxon>
        <taxon>Parazoarcus</taxon>
    </lineage>
</organism>
<keyword evidence="4 9" id="KW-0067">ATP-binding</keyword>
<sequence length="232" mass="25077">MIRLNQLSMHYMLGESRIDILHEVNLEITAGERVAIAGPSGTGKTSLLLLLAGLERPAAGSVRFDDRSLGELDRDQLADLRRDCMGIVFQSFHLVPSLTALDNAALPLEIAGCRDARARARVLLDKVGLGARLDHYPGQLSGGEQQRVAIARALVHEPKLVLADEPTGNLDDRTGAAIGELLLDLNAQTGTTLILVTHDMAFARRCDRVLRLSGGALTEMQFESDDTHAQPA</sequence>
<dbReference type="SUPFAM" id="SSF52540">
    <property type="entry name" value="P-loop containing nucleoside triphosphate hydrolases"/>
    <property type="match status" value="1"/>
</dbReference>
<keyword evidence="6" id="KW-0046">Antibiotic resistance</keyword>
<dbReference type="GO" id="GO:0046677">
    <property type="term" value="P:response to antibiotic"/>
    <property type="evidence" value="ECO:0007669"/>
    <property type="project" value="UniProtKB-KW"/>
</dbReference>
<proteinExistence type="inferred from homology"/>
<dbReference type="Pfam" id="PF00005">
    <property type="entry name" value="ABC_tran"/>
    <property type="match status" value="1"/>
</dbReference>
<evidence type="ECO:0000256" key="3">
    <source>
        <dbReference type="ARBA" id="ARBA00022741"/>
    </source>
</evidence>
<dbReference type="Gene3D" id="3.40.50.300">
    <property type="entry name" value="P-loop containing nucleotide triphosphate hydrolases"/>
    <property type="match status" value="1"/>
</dbReference>